<dbReference type="KEGG" id="orm:HTY61_06325"/>
<feature type="chain" id="PRO_5026805237" evidence="1">
    <location>
        <begin position="24"/>
        <end position="275"/>
    </location>
</feature>
<dbReference type="Proteomes" id="UP000509367">
    <property type="component" value="Chromosome"/>
</dbReference>
<feature type="signal peptide" evidence="1">
    <location>
        <begin position="1"/>
        <end position="23"/>
    </location>
</feature>
<reference evidence="2 3" key="1">
    <citation type="submission" date="2020-06" db="EMBL/GenBank/DDBJ databases">
        <title>Oricola thermophila sp. nov. isolated from a tidal sediments.</title>
        <authorList>
            <person name="Kwon K.K."/>
            <person name="Yang S.-H."/>
            <person name="Park M.-J."/>
        </authorList>
    </citation>
    <scope>NUCLEOTIDE SEQUENCE [LARGE SCALE GENOMIC DNA]</scope>
    <source>
        <strain evidence="2 3">MEBiC13590</strain>
    </source>
</reference>
<protein>
    <submittedName>
        <fullName evidence="2">Cell envelope integrity EipB family protein</fullName>
    </submittedName>
</protein>
<dbReference type="AlphaFoldDB" id="A0A6N1VBN2"/>
<organism evidence="2 3">
    <name type="scientific">Oricola thermophila</name>
    <dbReference type="NCBI Taxonomy" id="2742145"/>
    <lineage>
        <taxon>Bacteria</taxon>
        <taxon>Pseudomonadati</taxon>
        <taxon>Pseudomonadota</taxon>
        <taxon>Alphaproteobacteria</taxon>
        <taxon>Hyphomicrobiales</taxon>
        <taxon>Ahrensiaceae</taxon>
        <taxon>Oricola</taxon>
    </lineage>
</organism>
<accession>A0A6N1VBN2</accession>
<gene>
    <name evidence="2" type="ORF">HTY61_06325</name>
</gene>
<dbReference type="InterPro" id="IPR015000">
    <property type="entry name" value="EipB-like"/>
</dbReference>
<dbReference type="RefSeq" id="WP_175275994.1">
    <property type="nucleotide sequence ID" value="NZ_CP054836.1"/>
</dbReference>
<evidence type="ECO:0000313" key="3">
    <source>
        <dbReference type="Proteomes" id="UP000509367"/>
    </source>
</evidence>
<proteinExistence type="predicted"/>
<evidence type="ECO:0000313" key="2">
    <source>
        <dbReference type="EMBL" id="QKV18098.1"/>
    </source>
</evidence>
<sequence length="275" mass="29772">MTRHYTGLAVAFGVMAASVPGIASTDAIAQALAPHRAVYDVALANASDRSGITGMHGRIVYEFQGSACDGYTTVFRFVTRIRSATGNRLSDQQTSTYEDGSGDTFRFVTKSFVDERLDRELSGSAIRDAEGIVVTLKKPEKAEFSLAPALFPSAHMIDLLNRAHEGEKFYETAIFDGTENGDRIMTTSVVIGPEKTGAEGDGANAGPLKDDSFRNVSISYFDEGNAVGGEAVPEYQISFKLYDNGVTRDLVMDYGDFVLEGALRQIEMLPKESCD</sequence>
<evidence type="ECO:0000256" key="1">
    <source>
        <dbReference type="SAM" id="SignalP"/>
    </source>
</evidence>
<keyword evidence="3" id="KW-1185">Reference proteome</keyword>
<keyword evidence="1" id="KW-0732">Signal</keyword>
<dbReference type="Pfam" id="PF08904">
    <property type="entry name" value="EipB_like"/>
    <property type="match status" value="1"/>
</dbReference>
<dbReference type="EMBL" id="CP054836">
    <property type="protein sequence ID" value="QKV18098.1"/>
    <property type="molecule type" value="Genomic_DNA"/>
</dbReference>
<name>A0A6N1VBN2_9HYPH</name>